<feature type="transmembrane region" description="Helical" evidence="1">
    <location>
        <begin position="269"/>
        <end position="288"/>
    </location>
</feature>
<proteinExistence type="predicted"/>
<keyword evidence="1" id="KW-1133">Transmembrane helix</keyword>
<sequence>MWRFLAVALAMNGTHERVPMTKTPLPTTIQVPSPSPHVFSIVDENYDCKTLPRVCNPPAQANLQACSTLFPDCYQSSSILSLQNNSVSVDACDRIALLNDIYASQEASECLKATNLTALTLLYHLRLDRTQVHAFNKSVDCHLFVELYTNAIEKHSPCMLDNLLITSAGWLPSKNDFQSFVHYLMDFVSVWYSPQYDMTVETLARKEYQDNSFLHGGLDTILTSKMTLVLLLECIIICIALVVLCNVLTKLCRSNSYATRLYHHTLRDFAIAGFLPFLIQRCIGWNLLDQQSIVCHGLDILKDLIWFFVLSNAIQALLASIRLFAKHQRRTNMAALPLSDFLSMATGGNLIQDDNQVKSRFRSGMDYHLLRHLFLKAHSLPTQFQFDVYINHVEASSLVEIFDLSWWSWLILAGISAIVLMISNAFAHSTMPPQVFEEMEKLAAHIVRPLEVEIRVIVLSCLVVLIVIALLLLSWYLTKMAKGLLMQSSDVINQLSMNSKLASLQIVCEQEKQDVMFAGGKDSVAALMAMERLSVTLESSYNELSITSTVIANEVLTSTLVQIPTWKRQTMESVVKLCTLIPVIYAAIAWDCFLMLLSAPGWYRVSLLSVILLLLFTSVFFIPYLVGQLSTVIGVACPIRGQVQEALSSSILNLRQQALNQKSNSAATIVLSPPSRVL</sequence>
<evidence type="ECO:0000313" key="3">
    <source>
        <dbReference type="Proteomes" id="UP000243217"/>
    </source>
</evidence>
<dbReference type="AlphaFoldDB" id="A0A1V9ZQ48"/>
<keyword evidence="3" id="KW-1185">Reference proteome</keyword>
<dbReference type="OrthoDB" id="77649at2759"/>
<comment type="caution">
    <text evidence="2">The sequence shown here is derived from an EMBL/GenBank/DDBJ whole genome shotgun (WGS) entry which is preliminary data.</text>
</comment>
<feature type="transmembrane region" description="Helical" evidence="1">
    <location>
        <begin position="456"/>
        <end position="477"/>
    </location>
</feature>
<evidence type="ECO:0000313" key="2">
    <source>
        <dbReference type="EMBL" id="OQS00152.1"/>
    </source>
</evidence>
<organism evidence="2 3">
    <name type="scientific">Thraustotheca clavata</name>
    <dbReference type="NCBI Taxonomy" id="74557"/>
    <lineage>
        <taxon>Eukaryota</taxon>
        <taxon>Sar</taxon>
        <taxon>Stramenopiles</taxon>
        <taxon>Oomycota</taxon>
        <taxon>Saprolegniomycetes</taxon>
        <taxon>Saprolegniales</taxon>
        <taxon>Achlyaceae</taxon>
        <taxon>Thraustotheca</taxon>
    </lineage>
</organism>
<reference evidence="2 3" key="1">
    <citation type="journal article" date="2014" name="Genome Biol. Evol.">
        <title>The secreted proteins of Achlya hypogyna and Thraustotheca clavata identify the ancestral oomycete secretome and reveal gene acquisitions by horizontal gene transfer.</title>
        <authorList>
            <person name="Misner I."/>
            <person name="Blouin N."/>
            <person name="Leonard G."/>
            <person name="Richards T.A."/>
            <person name="Lane C.E."/>
        </authorList>
    </citation>
    <scope>NUCLEOTIDE SEQUENCE [LARGE SCALE GENOMIC DNA]</scope>
    <source>
        <strain evidence="2 3">ATCC 34112</strain>
    </source>
</reference>
<keyword evidence="1" id="KW-0472">Membrane</keyword>
<name>A0A1V9ZQ48_9STRA</name>
<dbReference type="EMBL" id="JNBS01001746">
    <property type="protein sequence ID" value="OQS00152.1"/>
    <property type="molecule type" value="Genomic_DNA"/>
</dbReference>
<dbReference type="Proteomes" id="UP000243217">
    <property type="component" value="Unassembled WGS sequence"/>
</dbReference>
<feature type="transmembrane region" description="Helical" evidence="1">
    <location>
        <begin position="304"/>
        <end position="325"/>
    </location>
</feature>
<evidence type="ECO:0000256" key="1">
    <source>
        <dbReference type="SAM" id="Phobius"/>
    </source>
</evidence>
<feature type="transmembrane region" description="Helical" evidence="1">
    <location>
        <begin position="605"/>
        <end position="626"/>
    </location>
</feature>
<keyword evidence="1" id="KW-0812">Transmembrane</keyword>
<protein>
    <recommendedName>
        <fullName evidence="4">Transmembrane protein</fullName>
    </recommendedName>
</protein>
<evidence type="ECO:0008006" key="4">
    <source>
        <dbReference type="Google" id="ProtNLM"/>
    </source>
</evidence>
<accession>A0A1V9ZQ48</accession>
<gene>
    <name evidence="2" type="ORF">THRCLA_06187</name>
</gene>
<feature type="transmembrane region" description="Helical" evidence="1">
    <location>
        <begin position="228"/>
        <end position="248"/>
    </location>
</feature>
<feature type="transmembrane region" description="Helical" evidence="1">
    <location>
        <begin position="406"/>
        <end position="427"/>
    </location>
</feature>
<feature type="transmembrane region" description="Helical" evidence="1">
    <location>
        <begin position="577"/>
        <end position="599"/>
    </location>
</feature>